<reference evidence="2 3" key="1">
    <citation type="submission" date="2023-12" db="EMBL/GenBank/DDBJ databases">
        <title>Baltic Sea Cyanobacteria.</title>
        <authorList>
            <person name="Delbaje E."/>
            <person name="Fewer D.P."/>
            <person name="Shishido T.K."/>
        </authorList>
    </citation>
    <scope>NUCLEOTIDE SEQUENCE [LARGE SCALE GENOMIC DNA]</scope>
    <source>
        <strain evidence="2 3">UHCC 0281</strain>
    </source>
</reference>
<accession>A0ABU5SXG5</accession>
<name>A0ABU5SXG5_9CYAN</name>
<evidence type="ECO:0000259" key="1">
    <source>
        <dbReference type="Pfam" id="PF19480"/>
    </source>
</evidence>
<dbReference type="InterPro" id="IPR011051">
    <property type="entry name" value="RmlC_Cupin_sf"/>
</dbReference>
<dbReference type="NCBIfam" id="TIGR04366">
    <property type="entry name" value="cupin_WbuC"/>
    <property type="match status" value="1"/>
</dbReference>
<proteinExistence type="predicted"/>
<evidence type="ECO:0000313" key="3">
    <source>
        <dbReference type="Proteomes" id="UP001302329"/>
    </source>
</evidence>
<organism evidence="2 3">
    <name type="scientific">Cyanobium gracile UHCC 0281</name>
    <dbReference type="NCBI Taxonomy" id="3110309"/>
    <lineage>
        <taxon>Bacteria</taxon>
        <taxon>Bacillati</taxon>
        <taxon>Cyanobacteriota</taxon>
        <taxon>Cyanophyceae</taxon>
        <taxon>Synechococcales</taxon>
        <taxon>Prochlorococcaceae</taxon>
        <taxon>Cyanobium</taxon>
    </lineage>
</organism>
<gene>
    <name evidence="2" type="ORF">VB739_11550</name>
</gene>
<dbReference type="InterPro" id="IPR027565">
    <property type="entry name" value="Cupin_WbuC"/>
</dbReference>
<dbReference type="EMBL" id="JAYGHY010000040">
    <property type="protein sequence ID" value="MEA5443188.1"/>
    <property type="molecule type" value="Genomic_DNA"/>
</dbReference>
<dbReference type="Proteomes" id="UP001302329">
    <property type="component" value="Unassembled WGS sequence"/>
</dbReference>
<dbReference type="Pfam" id="PF19480">
    <property type="entry name" value="DUF6016"/>
    <property type="match status" value="1"/>
</dbReference>
<dbReference type="InterPro" id="IPR046058">
    <property type="entry name" value="WbuC_cupin"/>
</dbReference>
<feature type="domain" description="Cupin fold metalloprotein WbuC cupin" evidence="1">
    <location>
        <begin position="15"/>
        <end position="97"/>
    </location>
</feature>
<sequence length="176" mass="18894">MPPLESAAPSPLQRIDQALFDTVAAGAAGSPRRRLNHNFHAPSDRVQRFLNVLQIGTYVRPHRHRREPPGAGFESFLVLQGEVGLLLLDGGGRVLVRERISAGGPLFGMELAEGVIHTLVALSADAVLMEIKQGPYEPSADKDFLAGFPLEGTEAAAVQEQAWRALFDDRPAAGGP</sequence>
<dbReference type="RefSeq" id="WP_323357197.1">
    <property type="nucleotide sequence ID" value="NZ_JAYGHY010000040.1"/>
</dbReference>
<dbReference type="SUPFAM" id="SSF51182">
    <property type="entry name" value="RmlC-like cupins"/>
    <property type="match status" value="1"/>
</dbReference>
<evidence type="ECO:0000313" key="2">
    <source>
        <dbReference type="EMBL" id="MEA5443188.1"/>
    </source>
</evidence>
<comment type="caution">
    <text evidence="2">The sequence shown here is derived from an EMBL/GenBank/DDBJ whole genome shotgun (WGS) entry which is preliminary data.</text>
</comment>
<keyword evidence="3" id="KW-1185">Reference proteome</keyword>
<protein>
    <submittedName>
        <fullName evidence="2">WbuC family cupin fold metalloprotein</fullName>
    </submittedName>
</protein>